<organism evidence="6 9">
    <name type="scientific">Halococcus dombrowskii</name>
    <dbReference type="NCBI Taxonomy" id="179637"/>
    <lineage>
        <taxon>Archaea</taxon>
        <taxon>Methanobacteriati</taxon>
        <taxon>Methanobacteriota</taxon>
        <taxon>Stenosarchaea group</taxon>
        <taxon>Halobacteria</taxon>
        <taxon>Halobacteriales</taxon>
        <taxon>Halococcaceae</taxon>
        <taxon>Halococcus</taxon>
    </lineage>
</organism>
<evidence type="ECO:0000256" key="1">
    <source>
        <dbReference type="ARBA" id="ARBA00004196"/>
    </source>
</evidence>
<dbReference type="PANTHER" id="PTHR30532:SF1">
    <property type="entry name" value="IRON(3+)-HYDROXAMATE-BINDING PROTEIN FHUD"/>
    <property type="match status" value="1"/>
</dbReference>
<dbReference type="PROSITE" id="PS51318">
    <property type="entry name" value="TAT"/>
    <property type="match status" value="1"/>
</dbReference>
<keyword evidence="2" id="KW-0813">Transport</keyword>
<feature type="domain" description="Fe/B12 periplasmic-binding" evidence="5">
    <location>
        <begin position="73"/>
        <end position="371"/>
    </location>
</feature>
<reference evidence="6" key="1">
    <citation type="journal article" date="2014" name="Int. J. Syst. Evol. Microbiol.">
        <title>Complete genome sequence of Corynebacterium casei LMG S-19264T (=DSM 44701T), isolated from a smear-ripened cheese.</title>
        <authorList>
            <consortium name="US DOE Joint Genome Institute (JGI-PGF)"/>
            <person name="Walter F."/>
            <person name="Albersmeier A."/>
            <person name="Kalinowski J."/>
            <person name="Ruckert C."/>
        </authorList>
    </citation>
    <scope>NUCLEOTIDE SEQUENCE</scope>
    <source>
        <strain evidence="6">JCM 12289</strain>
    </source>
</reference>
<protein>
    <submittedName>
        <fullName evidence="6">ABC transporter substrate-binding protein</fullName>
    </submittedName>
</protein>
<dbReference type="Gene3D" id="3.40.50.1980">
    <property type="entry name" value="Nitrogenase molybdenum iron protein domain"/>
    <property type="match status" value="2"/>
</dbReference>
<dbReference type="InterPro" id="IPR006311">
    <property type="entry name" value="TAT_signal"/>
</dbReference>
<dbReference type="PANTHER" id="PTHR30532">
    <property type="entry name" value="IRON III DICITRATE-BINDING PERIPLASMIC PROTEIN"/>
    <property type="match status" value="1"/>
</dbReference>
<keyword evidence="3" id="KW-0732">Signal</keyword>
<dbReference type="PROSITE" id="PS50983">
    <property type="entry name" value="FE_B12_PBP"/>
    <property type="match status" value="1"/>
</dbReference>
<dbReference type="InterPro" id="IPR051313">
    <property type="entry name" value="Bact_iron-sidero_bind"/>
</dbReference>
<evidence type="ECO:0000259" key="5">
    <source>
        <dbReference type="PROSITE" id="PS50983"/>
    </source>
</evidence>
<comment type="subcellular location">
    <subcellularLocation>
        <location evidence="1">Cell envelope</location>
    </subcellularLocation>
</comment>
<evidence type="ECO:0000313" key="9">
    <source>
        <dbReference type="Proteomes" id="UP001500962"/>
    </source>
</evidence>
<dbReference type="EMBL" id="BAAADN010000009">
    <property type="protein sequence ID" value="GAA0452679.1"/>
    <property type="molecule type" value="Genomic_DNA"/>
</dbReference>
<reference evidence="7" key="2">
    <citation type="submission" date="2022-04" db="EMBL/GenBank/DDBJ databases">
        <title>Sequencing and genomic assembly of Halococcus dombrowskii.</title>
        <authorList>
            <person name="Lim S.W."/>
            <person name="MacLea K.S."/>
        </authorList>
    </citation>
    <scope>NUCLEOTIDE SEQUENCE</scope>
    <source>
        <strain evidence="7">H4</strain>
    </source>
</reference>
<evidence type="ECO:0000256" key="4">
    <source>
        <dbReference type="SAM" id="MobiDB-lite"/>
    </source>
</evidence>
<feature type="compositionally biased region" description="Low complexity" evidence="4">
    <location>
        <begin position="40"/>
        <end position="54"/>
    </location>
</feature>
<feature type="region of interest" description="Disordered" evidence="4">
    <location>
        <begin position="35"/>
        <end position="55"/>
    </location>
</feature>
<evidence type="ECO:0000313" key="7">
    <source>
        <dbReference type="EMBL" id="UOO96074.1"/>
    </source>
</evidence>
<keyword evidence="8" id="KW-1185">Reference proteome</keyword>
<dbReference type="SUPFAM" id="SSF53807">
    <property type="entry name" value="Helical backbone' metal receptor"/>
    <property type="match status" value="1"/>
</dbReference>
<reference evidence="6" key="3">
    <citation type="submission" date="2023-12" db="EMBL/GenBank/DDBJ databases">
        <authorList>
            <person name="Sun Q."/>
            <person name="Inoue M."/>
        </authorList>
    </citation>
    <scope>NUCLEOTIDE SEQUENCE</scope>
    <source>
        <strain evidence="6">JCM 12289</strain>
    </source>
</reference>
<dbReference type="InterPro" id="IPR002491">
    <property type="entry name" value="ABC_transptr_periplasmic_BD"/>
</dbReference>
<name>A0AAV3SCZ1_HALDO</name>
<accession>A0AAV3SCZ1</accession>
<proteinExistence type="predicted"/>
<dbReference type="RefSeq" id="WP_244704494.1">
    <property type="nucleotide sequence ID" value="NZ_BAAADN010000009.1"/>
</dbReference>
<dbReference type="KEGG" id="hdo:MUK72_05025"/>
<sequence length="403" mass="44682">MSERTDANPTRRGVIKGGSAMLAGGVLAGCTGNGTQSGANNSSPTDSTTSNGGSYTVGMAPMGDVSFEGAPESLFVVFSQYADMAVALGHGDAVNAIYSPELSGDIMGSYCARLDGVSPGWKELSDPLADGLSKEKLYELDSDVHFLDPAYVSTQQNWKQADIDEIATNVGPWFGNFYSGTHDEPPKSYRDSYQYYSLWDLFGKVARVLQERDRYRKLERMHSNVLSTIRSKLPPKEERPTAVRVTLNDDNSAFYTYHLNRPGYWLADTRPLGARDAFAEKDWSSLWGEVGYEAMLEADPDVILHLWSISSQHDIDEVKKRITSKPAGRDLAAVRNDRVYPAGMRYQGPIMNLFQLEMTAKQLYPEQFGEWPDYTSGDPYPEIPTDKQLFDRQKLAAIIDGTA</sequence>
<evidence type="ECO:0000256" key="3">
    <source>
        <dbReference type="ARBA" id="ARBA00022729"/>
    </source>
</evidence>
<dbReference type="EMBL" id="CP095005">
    <property type="protein sequence ID" value="UOO96074.1"/>
    <property type="molecule type" value="Genomic_DNA"/>
</dbReference>
<dbReference type="AlphaFoldDB" id="A0AAV3SCZ1"/>
<gene>
    <name evidence="6" type="ORF">GCM10008985_05450</name>
    <name evidence="7" type="ORF">MUK72_05025</name>
</gene>
<dbReference type="Pfam" id="PF01497">
    <property type="entry name" value="Peripla_BP_2"/>
    <property type="match status" value="1"/>
</dbReference>
<evidence type="ECO:0000313" key="6">
    <source>
        <dbReference type="EMBL" id="GAA0452679.1"/>
    </source>
</evidence>
<dbReference type="Proteomes" id="UP001500962">
    <property type="component" value="Unassembled WGS sequence"/>
</dbReference>
<evidence type="ECO:0000256" key="2">
    <source>
        <dbReference type="ARBA" id="ARBA00022448"/>
    </source>
</evidence>
<dbReference type="GeneID" id="71761187"/>
<dbReference type="PROSITE" id="PS51257">
    <property type="entry name" value="PROKAR_LIPOPROTEIN"/>
    <property type="match status" value="1"/>
</dbReference>
<evidence type="ECO:0000313" key="8">
    <source>
        <dbReference type="Proteomes" id="UP000830542"/>
    </source>
</evidence>
<dbReference type="Proteomes" id="UP000830542">
    <property type="component" value="Chromosome"/>
</dbReference>